<dbReference type="SMART" id="SM00354">
    <property type="entry name" value="HTH_LACI"/>
    <property type="match status" value="1"/>
</dbReference>
<dbReference type="GO" id="GO:0000976">
    <property type="term" value="F:transcription cis-regulatory region binding"/>
    <property type="evidence" value="ECO:0007669"/>
    <property type="project" value="TreeGrafter"/>
</dbReference>
<feature type="domain" description="HTH lacI-type" evidence="5">
    <location>
        <begin position="4"/>
        <end position="47"/>
    </location>
</feature>
<dbReference type="CDD" id="cd01392">
    <property type="entry name" value="HTH_LacI"/>
    <property type="match status" value="1"/>
</dbReference>
<name>A0A9X2B734_9BACL</name>
<dbReference type="PANTHER" id="PTHR30146">
    <property type="entry name" value="LACI-RELATED TRANSCRIPTIONAL REPRESSOR"/>
    <property type="match status" value="1"/>
</dbReference>
<comment type="caution">
    <text evidence="6">The sequence shown here is derived from an EMBL/GenBank/DDBJ whole genome shotgun (WGS) entry which is preliminary data.</text>
</comment>
<organism evidence="6 7">
    <name type="scientific">Paenibacillus mangrovi</name>
    <dbReference type="NCBI Taxonomy" id="2931978"/>
    <lineage>
        <taxon>Bacteria</taxon>
        <taxon>Bacillati</taxon>
        <taxon>Bacillota</taxon>
        <taxon>Bacilli</taxon>
        <taxon>Bacillales</taxon>
        <taxon>Paenibacillaceae</taxon>
        <taxon>Paenibacillus</taxon>
    </lineage>
</organism>
<dbReference type="CDD" id="cd19974">
    <property type="entry name" value="PBP1_LacI-like"/>
    <property type="match status" value="1"/>
</dbReference>
<evidence type="ECO:0000256" key="3">
    <source>
        <dbReference type="ARBA" id="ARBA00023125"/>
    </source>
</evidence>
<dbReference type="InterPro" id="IPR028082">
    <property type="entry name" value="Peripla_BP_I"/>
</dbReference>
<evidence type="ECO:0000256" key="4">
    <source>
        <dbReference type="ARBA" id="ARBA00023163"/>
    </source>
</evidence>
<keyword evidence="4" id="KW-0804">Transcription</keyword>
<dbReference type="Gene3D" id="3.40.50.2300">
    <property type="match status" value="2"/>
</dbReference>
<keyword evidence="7" id="KW-1185">Reference proteome</keyword>
<evidence type="ECO:0000256" key="2">
    <source>
        <dbReference type="ARBA" id="ARBA00023015"/>
    </source>
</evidence>
<accession>A0A9X2B734</accession>
<dbReference type="SUPFAM" id="SSF53822">
    <property type="entry name" value="Periplasmic binding protein-like I"/>
    <property type="match status" value="1"/>
</dbReference>
<dbReference type="AlphaFoldDB" id="A0A9X2B734"/>
<dbReference type="EMBL" id="JALIRP010000012">
    <property type="protein sequence ID" value="MCJ8014507.1"/>
    <property type="molecule type" value="Genomic_DNA"/>
</dbReference>
<evidence type="ECO:0000313" key="7">
    <source>
        <dbReference type="Proteomes" id="UP001139347"/>
    </source>
</evidence>
<dbReference type="GO" id="GO:0003700">
    <property type="term" value="F:DNA-binding transcription factor activity"/>
    <property type="evidence" value="ECO:0007669"/>
    <property type="project" value="TreeGrafter"/>
</dbReference>
<evidence type="ECO:0000313" key="6">
    <source>
        <dbReference type="EMBL" id="MCJ8014507.1"/>
    </source>
</evidence>
<dbReference type="Pfam" id="PF00356">
    <property type="entry name" value="LacI"/>
    <property type="match status" value="1"/>
</dbReference>
<dbReference type="Gene3D" id="1.10.260.40">
    <property type="entry name" value="lambda repressor-like DNA-binding domains"/>
    <property type="match status" value="1"/>
</dbReference>
<gene>
    <name evidence="6" type="ORF">MUG84_22665</name>
</gene>
<dbReference type="PANTHER" id="PTHR30146:SF148">
    <property type="entry name" value="HTH-TYPE TRANSCRIPTIONAL REPRESSOR PURR-RELATED"/>
    <property type="match status" value="1"/>
</dbReference>
<keyword evidence="2" id="KW-0805">Transcription regulation</keyword>
<dbReference type="SUPFAM" id="SSF47413">
    <property type="entry name" value="lambda repressor-like DNA-binding domains"/>
    <property type="match status" value="1"/>
</dbReference>
<dbReference type="RefSeq" id="WP_244729255.1">
    <property type="nucleotide sequence ID" value="NZ_JALIRP010000012.1"/>
</dbReference>
<dbReference type="InterPro" id="IPR046335">
    <property type="entry name" value="LacI/GalR-like_sensor"/>
</dbReference>
<dbReference type="Proteomes" id="UP001139347">
    <property type="component" value="Unassembled WGS sequence"/>
</dbReference>
<sequence>MRKPTMQRIADQLGISKNSVSLALTGRAGVSKELREKVLEAALEIGYPIEKLKTKTSMKSAHMIGLIAREEIFAENTFFGVINLHIEKEIKSREGHLLLHAVEKESEEKLKLPSFLTEKKVDGLLVLSHLRKEFIQAIIQSGIPVVLVDHHDPNLNVDFVLTDNRKGAYLATIHLIRKGARSVGFIGEISKSPSYRERFEGFLDAMQEEGLSIEDQWVNHHINEQESLLYSYLKSLPSLPDAWFCANDHFGFLITRNLNKLGIRVPEDCSVCGFDDSIFATLSMPKLTTIAINKENFAIRSVVQLYRRMENLEMPFEKTILNVELIERETIFSP</sequence>
<evidence type="ECO:0000256" key="1">
    <source>
        <dbReference type="ARBA" id="ARBA00022491"/>
    </source>
</evidence>
<dbReference type="Pfam" id="PF13377">
    <property type="entry name" value="Peripla_BP_3"/>
    <property type="match status" value="1"/>
</dbReference>
<reference evidence="6" key="1">
    <citation type="submission" date="2022-04" db="EMBL/GenBank/DDBJ databases">
        <title>Paenibacillus mangrovi sp. nov., a novel endophytic bacterium isolated from bark of Kandelia candel.</title>
        <authorList>
            <person name="Tuo L."/>
        </authorList>
    </citation>
    <scope>NUCLEOTIDE SEQUENCE</scope>
    <source>
        <strain evidence="6">KQZ6P-2</strain>
    </source>
</reference>
<evidence type="ECO:0000259" key="5">
    <source>
        <dbReference type="PROSITE" id="PS50932"/>
    </source>
</evidence>
<proteinExistence type="predicted"/>
<dbReference type="InterPro" id="IPR010982">
    <property type="entry name" value="Lambda_DNA-bd_dom_sf"/>
</dbReference>
<keyword evidence="3 6" id="KW-0238">DNA-binding</keyword>
<dbReference type="PROSITE" id="PS50932">
    <property type="entry name" value="HTH_LACI_2"/>
    <property type="match status" value="1"/>
</dbReference>
<keyword evidence="1" id="KW-0678">Repressor</keyword>
<dbReference type="InterPro" id="IPR000843">
    <property type="entry name" value="HTH_LacI"/>
</dbReference>
<protein>
    <submittedName>
        <fullName evidence="6">LacI family DNA-binding transcriptional regulator</fullName>
    </submittedName>
</protein>